<dbReference type="AlphaFoldDB" id="A0A4D7YI11"/>
<name>A0A4D7YI11_AGRTU</name>
<dbReference type="Proteomes" id="UP000298649">
    <property type="component" value="Chromosome linear"/>
</dbReference>
<accession>A0A4D7YI11</accession>
<organism evidence="1 2">
    <name type="scientific">Agrobacterium tumefaciens</name>
    <dbReference type="NCBI Taxonomy" id="358"/>
    <lineage>
        <taxon>Bacteria</taxon>
        <taxon>Pseudomonadati</taxon>
        <taxon>Pseudomonadota</taxon>
        <taxon>Alphaproteobacteria</taxon>
        <taxon>Hyphomicrobiales</taxon>
        <taxon>Rhizobiaceae</taxon>
        <taxon>Rhizobium/Agrobacterium group</taxon>
        <taxon>Agrobacterium</taxon>
        <taxon>Agrobacterium tumefaciens complex</taxon>
    </lineage>
</organism>
<proteinExistence type="predicted"/>
<dbReference type="RefSeq" id="WP_137005588.1">
    <property type="nucleotide sequence ID" value="NZ_CP039923.1"/>
</dbReference>
<gene>
    <name evidence="1" type="ORF">CFBP7129_23590</name>
</gene>
<protein>
    <submittedName>
        <fullName evidence="1">Uncharacterized protein</fullName>
    </submittedName>
</protein>
<reference evidence="1 2" key="1">
    <citation type="submission" date="2019-04" db="EMBL/GenBank/DDBJ databases">
        <title>Complete genome sequence of Agrobacterium tumefaciens CFBP7129.</title>
        <authorList>
            <person name="Haryono M."/>
            <person name="Lin Y.-C."/>
            <person name="Lai E.-M."/>
            <person name="Kuo C.-H."/>
        </authorList>
    </citation>
    <scope>NUCLEOTIDE SEQUENCE [LARGE SCALE GENOMIC DNA]</scope>
    <source>
        <strain evidence="1 2">CFBP7129</strain>
    </source>
</reference>
<evidence type="ECO:0000313" key="2">
    <source>
        <dbReference type="Proteomes" id="UP000298649"/>
    </source>
</evidence>
<dbReference type="EMBL" id="CP039923">
    <property type="protein sequence ID" value="QCL97121.1"/>
    <property type="molecule type" value="Genomic_DNA"/>
</dbReference>
<sequence>MNSSAASDFTPLAKAKAFPGKVESGFPSGNAAHKELERFCDSKNAKTLQTAAGPPTRLCGRFFLSFQIIEKTSLLKGGVCGQVCAIELPIPGISE</sequence>
<evidence type="ECO:0000313" key="1">
    <source>
        <dbReference type="EMBL" id="QCL97121.1"/>
    </source>
</evidence>